<dbReference type="InterPro" id="IPR022258">
    <property type="entry name" value="Flagellar_operon_YvyF"/>
</dbReference>
<evidence type="ECO:0000313" key="2">
    <source>
        <dbReference type="Proteomes" id="UP000595823"/>
    </source>
</evidence>
<sequence>MKWKEPVKHNGKVTDMIYTIMFGGATMTELANCPECGALYVKMVISLCDRCCRSREKRFDKVYEFLRKKANRESTISETAVHTGVSETEILEFIREGRLQLADFPNFHILCAFCGDATRNSRLCKSCETELQGDIANINDTKKTYTENVYVNKRLHSRENE</sequence>
<evidence type="ECO:0008006" key="3">
    <source>
        <dbReference type="Google" id="ProtNLM"/>
    </source>
</evidence>
<dbReference type="AlphaFoldDB" id="A0A7T6Z6M6"/>
<dbReference type="Proteomes" id="UP000595823">
    <property type="component" value="Chromosome"/>
</dbReference>
<organism evidence="1 2">
    <name type="scientific">Salicibibacter cibarius</name>
    <dbReference type="NCBI Taxonomy" id="2743000"/>
    <lineage>
        <taxon>Bacteria</taxon>
        <taxon>Bacillati</taxon>
        <taxon>Bacillota</taxon>
        <taxon>Bacilli</taxon>
        <taxon>Bacillales</taxon>
        <taxon>Bacillaceae</taxon>
        <taxon>Salicibibacter</taxon>
    </lineage>
</organism>
<dbReference type="NCBIfam" id="TIGR03826">
    <property type="entry name" value="YvyF"/>
    <property type="match status" value="1"/>
</dbReference>
<reference evidence="1 2" key="1">
    <citation type="submission" date="2020-06" db="EMBL/GenBank/DDBJ databases">
        <title>Genomic analysis of Salicibibacter sp. NKC5-3.</title>
        <authorList>
            <person name="Oh Y.J."/>
        </authorList>
    </citation>
    <scope>NUCLEOTIDE SEQUENCE [LARGE SCALE GENOMIC DNA]</scope>
    <source>
        <strain evidence="1 2">NKC5-3</strain>
    </source>
</reference>
<dbReference type="EMBL" id="CP054705">
    <property type="protein sequence ID" value="QQK77911.1"/>
    <property type="molecule type" value="Genomic_DNA"/>
</dbReference>
<keyword evidence="2" id="KW-1185">Reference proteome</keyword>
<accession>A0A7T6Z6M6</accession>
<gene>
    <name evidence="1" type="ORF">HUG15_21565</name>
</gene>
<protein>
    <recommendedName>
        <fullName evidence="3">Flagellar protein</fullName>
    </recommendedName>
</protein>
<name>A0A7T6Z6M6_9BACI</name>
<dbReference type="KEGG" id="scia:HUG15_21565"/>
<evidence type="ECO:0000313" key="1">
    <source>
        <dbReference type="EMBL" id="QQK77911.1"/>
    </source>
</evidence>
<proteinExistence type="predicted"/>